<dbReference type="PANTHER" id="PTHR35561:SF1">
    <property type="entry name" value="RNA 2',3'-CYCLIC PHOSPHODIESTERASE"/>
    <property type="match status" value="1"/>
</dbReference>
<dbReference type="AlphaFoldDB" id="A0A7C6A6P4"/>
<dbReference type="InterPro" id="IPR004175">
    <property type="entry name" value="RNA_CPDase"/>
</dbReference>
<dbReference type="InterPro" id="IPR014051">
    <property type="entry name" value="Phosphoesterase_HXTX"/>
</dbReference>
<feature type="domain" description="Phosphoesterase HXTX" evidence="2">
    <location>
        <begin position="18"/>
        <end position="102"/>
    </location>
</feature>
<proteinExistence type="inferred from homology"/>
<evidence type="ECO:0000256" key="1">
    <source>
        <dbReference type="ARBA" id="ARBA00022801"/>
    </source>
</evidence>
<evidence type="ECO:0000259" key="2">
    <source>
        <dbReference type="Pfam" id="PF02834"/>
    </source>
</evidence>
<organism evidence="3">
    <name type="scientific">Desulfurella acetivorans</name>
    <dbReference type="NCBI Taxonomy" id="33002"/>
    <lineage>
        <taxon>Bacteria</taxon>
        <taxon>Pseudomonadati</taxon>
        <taxon>Campylobacterota</taxon>
        <taxon>Desulfurellia</taxon>
        <taxon>Desulfurellales</taxon>
        <taxon>Desulfurellaceae</taxon>
        <taxon>Desulfurella</taxon>
    </lineage>
</organism>
<sequence length="192" mass="22752">VFERIYIIKKFMRVFVAIDLPHNIKNAISSLIGQLQLKNNNIKFTKIENLHITLKFLGELKTDNMMHIENFLNEIALKNKPFEIDLKDSGVFKNLKDPRILWLGQNINKEFENIASNIDELFAKEHHICHITLARLKNNITPQKVRELLELTNFFIQNNLLNFRVEEFYLYESILTPNAPIYKQIKKFKLQI</sequence>
<dbReference type="InterPro" id="IPR009097">
    <property type="entry name" value="Cyclic_Pdiesterase"/>
</dbReference>
<comment type="caution">
    <text evidence="3">The sequence shown here is derived from an EMBL/GenBank/DDBJ whole genome shotgun (WGS) entry which is preliminary data.</text>
</comment>
<dbReference type="NCBIfam" id="TIGR02258">
    <property type="entry name" value="2_5_ligase"/>
    <property type="match status" value="1"/>
</dbReference>
<dbReference type="Gene3D" id="3.90.1140.10">
    <property type="entry name" value="Cyclic phosphodiesterase"/>
    <property type="match status" value="1"/>
</dbReference>
<dbReference type="SUPFAM" id="SSF55144">
    <property type="entry name" value="LigT-like"/>
    <property type="match status" value="1"/>
</dbReference>
<dbReference type="HAMAP" id="MF_01940">
    <property type="entry name" value="RNA_CPDase"/>
    <property type="match status" value="1"/>
</dbReference>
<feature type="domain" description="Phosphoesterase HXTX" evidence="2">
    <location>
        <begin position="107"/>
        <end position="182"/>
    </location>
</feature>
<dbReference type="GO" id="GO:0008664">
    <property type="term" value="F:RNA 2',3'-cyclic 3'-phosphodiesterase activity"/>
    <property type="evidence" value="ECO:0007669"/>
    <property type="project" value="InterPro"/>
</dbReference>
<reference evidence="3" key="1">
    <citation type="journal article" date="2020" name="mSystems">
        <title>Genome- and Community-Level Interaction Insights into Carbon Utilization and Element Cycling Functions of Hydrothermarchaeota in Hydrothermal Sediment.</title>
        <authorList>
            <person name="Zhou Z."/>
            <person name="Liu Y."/>
            <person name="Xu W."/>
            <person name="Pan J."/>
            <person name="Luo Z.H."/>
            <person name="Li M."/>
        </authorList>
    </citation>
    <scope>NUCLEOTIDE SEQUENCE [LARGE SCALE GENOMIC DNA]</scope>
    <source>
        <strain evidence="3">SpSt-1135</strain>
    </source>
</reference>
<evidence type="ECO:0000313" key="3">
    <source>
        <dbReference type="EMBL" id="HHS48359.1"/>
    </source>
</evidence>
<dbReference type="Proteomes" id="UP000886400">
    <property type="component" value="Unassembled WGS sequence"/>
</dbReference>
<feature type="non-terminal residue" evidence="3">
    <location>
        <position position="1"/>
    </location>
</feature>
<dbReference type="EMBL" id="DRZX01000030">
    <property type="protein sequence ID" value="HHS48359.1"/>
    <property type="molecule type" value="Genomic_DNA"/>
</dbReference>
<dbReference type="GO" id="GO:0004113">
    <property type="term" value="F:2',3'-cyclic-nucleotide 3'-phosphodiesterase activity"/>
    <property type="evidence" value="ECO:0007669"/>
    <property type="project" value="InterPro"/>
</dbReference>
<name>A0A7C6A6P4_DESAE</name>
<keyword evidence="1" id="KW-0378">Hydrolase</keyword>
<gene>
    <name evidence="3" type="primary">thpR</name>
    <name evidence="3" type="ORF">ENM99_00570</name>
</gene>
<accession>A0A7C6A6P4</accession>
<dbReference type="Pfam" id="PF02834">
    <property type="entry name" value="LigT_PEase"/>
    <property type="match status" value="2"/>
</dbReference>
<protein>
    <submittedName>
        <fullName evidence="3">RNA 2',3'-cyclic phosphodiesterase</fullName>
    </submittedName>
</protein>
<dbReference type="PANTHER" id="PTHR35561">
    <property type="entry name" value="RNA 2',3'-CYCLIC PHOSPHODIESTERASE"/>
    <property type="match status" value="1"/>
</dbReference>